<dbReference type="EMBL" id="JAVEPI010000003">
    <property type="protein sequence ID" value="KAK1442708.1"/>
    <property type="molecule type" value="Genomic_DNA"/>
</dbReference>
<evidence type="ECO:0000313" key="1">
    <source>
        <dbReference type="EMBL" id="KAK1442708.1"/>
    </source>
</evidence>
<evidence type="ECO:0000313" key="2">
    <source>
        <dbReference type="Proteomes" id="UP001230268"/>
    </source>
</evidence>
<gene>
    <name evidence="1" type="ORF">BgAZ_302260</name>
</gene>
<accession>A0AAD8LJQ7</accession>
<dbReference type="Gene3D" id="3.40.1280.10">
    <property type="match status" value="1"/>
</dbReference>
<dbReference type="Proteomes" id="UP001230268">
    <property type="component" value="Unassembled WGS sequence"/>
</dbReference>
<reference evidence="1" key="1">
    <citation type="submission" date="2023-08" db="EMBL/GenBank/DDBJ databases">
        <title>Draft sequence of the Babesia gibsoni genome.</title>
        <authorList>
            <person name="Yamagishi J.Y."/>
            <person name="Xuan X.X."/>
        </authorList>
    </citation>
    <scope>NUCLEOTIDE SEQUENCE</scope>
    <source>
        <strain evidence="1">Azabu</strain>
    </source>
</reference>
<sequence length="375" mass="42217">MSFLPSQNSHTLVQRLIDDIKKRAEEHAKRYARPKIRGSYAQSMIPSRVAALPSRSPHSLWKARNEQHSSKNGMLQGDYFTRLVDSSPKPRVLRSAHHPVAIHLLKLTHSASYRKYRKLVLLTSAKLIREYCARHGSCSRIYTTSHENPLLLEKGVRADKVLICSQKLLQKVSDLHSYERGIVAEVSYPQPSQHLGNASLVVCVAPGGRSEESATLASIMRTAQALQWQAIWLLKHGAHDFLDPLSIRASQNCLDTTPYVSGDTQEAIAFANENRLLICICSEGGDTFESDHLQQSFKQHHGVMLLVGKQPKELVNVATKINISTASKRWHKFSDTVDDTEATHYKLDSFTKSCILLYLVRKYMHSSAPRSPYIV</sequence>
<dbReference type="InterPro" id="IPR029028">
    <property type="entry name" value="Alpha/beta_knot_MTases"/>
</dbReference>
<dbReference type="SUPFAM" id="SSF75217">
    <property type="entry name" value="alpha/beta knot"/>
    <property type="match status" value="1"/>
</dbReference>
<dbReference type="SUPFAM" id="SSF55315">
    <property type="entry name" value="L30e-like"/>
    <property type="match status" value="1"/>
</dbReference>
<keyword evidence="2" id="KW-1185">Reference proteome</keyword>
<proteinExistence type="predicted"/>
<organism evidence="1 2">
    <name type="scientific">Babesia gibsoni</name>
    <dbReference type="NCBI Taxonomy" id="33632"/>
    <lineage>
        <taxon>Eukaryota</taxon>
        <taxon>Sar</taxon>
        <taxon>Alveolata</taxon>
        <taxon>Apicomplexa</taxon>
        <taxon>Aconoidasida</taxon>
        <taxon>Piroplasmida</taxon>
        <taxon>Babesiidae</taxon>
        <taxon>Babesia</taxon>
    </lineage>
</organism>
<dbReference type="InterPro" id="IPR029064">
    <property type="entry name" value="Ribosomal_eL30-like_sf"/>
</dbReference>
<dbReference type="InterPro" id="IPR051259">
    <property type="entry name" value="rRNA_Methyltransferase"/>
</dbReference>
<dbReference type="AlphaFoldDB" id="A0AAD8LJQ7"/>
<comment type="caution">
    <text evidence="1">The sequence shown here is derived from an EMBL/GenBank/DDBJ whole genome shotgun (WGS) entry which is preliminary data.</text>
</comment>
<dbReference type="InterPro" id="IPR029026">
    <property type="entry name" value="tRNA_m1G_MTases_N"/>
</dbReference>
<name>A0AAD8LJQ7_BABGI</name>
<dbReference type="PANTHER" id="PTHR43191:SF2">
    <property type="entry name" value="RRNA METHYLTRANSFERASE 3, MITOCHONDRIAL"/>
    <property type="match status" value="1"/>
</dbReference>
<protein>
    <submittedName>
        <fullName evidence="1">Uncharacterized protein</fullName>
    </submittedName>
</protein>
<dbReference type="GO" id="GO:0003723">
    <property type="term" value="F:RNA binding"/>
    <property type="evidence" value="ECO:0007669"/>
    <property type="project" value="TreeGrafter"/>
</dbReference>
<dbReference type="PANTHER" id="PTHR43191">
    <property type="entry name" value="RRNA METHYLTRANSFERASE 3"/>
    <property type="match status" value="1"/>
</dbReference>